<dbReference type="SUPFAM" id="SSF56112">
    <property type="entry name" value="Protein kinase-like (PK-like)"/>
    <property type="match status" value="1"/>
</dbReference>
<dbReference type="InterPro" id="IPR002575">
    <property type="entry name" value="Aminoglycoside_PTrfase"/>
</dbReference>
<sequence length="314" mass="32469">MARPPLPAETALAAEIFPGPDWASGTVEEGGQSHLVLVARGEAVLRMARTPEAAADLGRRSALVDELAPQLPYRLPRTLAPPWRAGGRAAVVQEYVPGAAHPPHGLAHCDPAHCGDARVLAALVRDLASVDVGPLRPLLAEPFAFRGAWTAEKTAAVLAALPAGLAADAATVVEAVRAFADAADGWGPDAPPGTAGLVGLVHGDLAGCNMHWAEGRVVGILDWDLAAAWDPALNAAYLGLWHGRDVLPAIARDAGEAARAEVWIGAMGLDALHDALQRTDNPKLGKLLRKVAPRIRLAAQAADAAQDSVGAGVR</sequence>
<accession>A0ABP7CSN6</accession>
<feature type="domain" description="Aminoglycoside phosphotransferase" evidence="1">
    <location>
        <begin position="35"/>
        <end position="257"/>
    </location>
</feature>
<evidence type="ECO:0000313" key="2">
    <source>
        <dbReference type="EMBL" id="GAA3693547.1"/>
    </source>
</evidence>
<keyword evidence="3" id="KW-1185">Reference proteome</keyword>
<proteinExistence type="predicted"/>
<protein>
    <recommendedName>
        <fullName evidence="1">Aminoglycoside phosphotransferase domain-containing protein</fullName>
    </recommendedName>
</protein>
<dbReference type="Pfam" id="PF01636">
    <property type="entry name" value="APH"/>
    <property type="match status" value="1"/>
</dbReference>
<dbReference type="Gene3D" id="3.30.200.20">
    <property type="entry name" value="Phosphorylase Kinase, domain 1"/>
    <property type="match status" value="1"/>
</dbReference>
<evidence type="ECO:0000259" key="1">
    <source>
        <dbReference type="Pfam" id="PF01636"/>
    </source>
</evidence>
<dbReference type="Gene3D" id="3.90.1200.10">
    <property type="match status" value="1"/>
</dbReference>
<gene>
    <name evidence="2" type="ORF">GCM10023081_33620</name>
</gene>
<dbReference type="RefSeq" id="WP_345152572.1">
    <property type="nucleotide sequence ID" value="NZ_BAABEO010000023.1"/>
</dbReference>
<evidence type="ECO:0000313" key="3">
    <source>
        <dbReference type="Proteomes" id="UP001500752"/>
    </source>
</evidence>
<name>A0ABP7CSN6_9MICC</name>
<comment type="caution">
    <text evidence="2">The sequence shown here is derived from an EMBL/GenBank/DDBJ whole genome shotgun (WGS) entry which is preliminary data.</text>
</comment>
<reference evidence="3" key="1">
    <citation type="journal article" date="2019" name="Int. J. Syst. Evol. Microbiol.">
        <title>The Global Catalogue of Microorganisms (GCM) 10K type strain sequencing project: providing services to taxonomists for standard genome sequencing and annotation.</title>
        <authorList>
            <consortium name="The Broad Institute Genomics Platform"/>
            <consortium name="The Broad Institute Genome Sequencing Center for Infectious Disease"/>
            <person name="Wu L."/>
            <person name="Ma J."/>
        </authorList>
    </citation>
    <scope>NUCLEOTIDE SEQUENCE [LARGE SCALE GENOMIC DNA]</scope>
    <source>
        <strain evidence="3">JCM 30742</strain>
    </source>
</reference>
<dbReference type="InterPro" id="IPR011009">
    <property type="entry name" value="Kinase-like_dom_sf"/>
</dbReference>
<organism evidence="2 3">
    <name type="scientific">Arthrobacter ginkgonis</name>
    <dbReference type="NCBI Taxonomy" id="1630594"/>
    <lineage>
        <taxon>Bacteria</taxon>
        <taxon>Bacillati</taxon>
        <taxon>Actinomycetota</taxon>
        <taxon>Actinomycetes</taxon>
        <taxon>Micrococcales</taxon>
        <taxon>Micrococcaceae</taxon>
        <taxon>Arthrobacter</taxon>
    </lineage>
</organism>
<dbReference type="EMBL" id="BAABEO010000023">
    <property type="protein sequence ID" value="GAA3693547.1"/>
    <property type="molecule type" value="Genomic_DNA"/>
</dbReference>
<dbReference type="Proteomes" id="UP001500752">
    <property type="component" value="Unassembled WGS sequence"/>
</dbReference>